<dbReference type="InterPro" id="IPR052741">
    <property type="entry name" value="Mitochondrial_HTD2"/>
</dbReference>
<dbReference type="PANTHER" id="PTHR28152">
    <property type="entry name" value="HYDROXYACYL-THIOESTER DEHYDRATASE TYPE 2, MITOCHONDRIAL"/>
    <property type="match status" value="1"/>
</dbReference>
<dbReference type="GO" id="GO:0019171">
    <property type="term" value="F:(3R)-hydroxyacyl-[acyl-carrier-protein] dehydratase activity"/>
    <property type="evidence" value="ECO:0007669"/>
    <property type="project" value="TreeGrafter"/>
</dbReference>
<dbReference type="SUPFAM" id="SSF54637">
    <property type="entry name" value="Thioesterase/thiol ester dehydrase-isomerase"/>
    <property type="match status" value="1"/>
</dbReference>
<dbReference type="AlphaFoldDB" id="A0A2U1JBB1"/>
<dbReference type="EMBL" id="MBFU01000080">
    <property type="protein sequence ID" value="PWA02376.1"/>
    <property type="molecule type" value="Genomic_DNA"/>
</dbReference>
<organism evidence="1 2">
    <name type="scientific">Smittium angustum</name>
    <dbReference type="NCBI Taxonomy" id="133377"/>
    <lineage>
        <taxon>Eukaryota</taxon>
        <taxon>Fungi</taxon>
        <taxon>Fungi incertae sedis</taxon>
        <taxon>Zoopagomycota</taxon>
        <taxon>Kickxellomycotina</taxon>
        <taxon>Harpellomycetes</taxon>
        <taxon>Harpellales</taxon>
        <taxon>Legeriomycetaceae</taxon>
        <taxon>Smittium</taxon>
    </lineage>
</organism>
<comment type="caution">
    <text evidence="1">The sequence shown here is derived from an EMBL/GenBank/DDBJ whole genome shotgun (WGS) entry which is preliminary data.</text>
</comment>
<dbReference type="PANTHER" id="PTHR28152:SF1">
    <property type="entry name" value="HYDROXYACYL-THIOESTER DEHYDRATASE TYPE 2, MITOCHONDRIAL"/>
    <property type="match status" value="1"/>
</dbReference>
<evidence type="ECO:0008006" key="3">
    <source>
        <dbReference type="Google" id="ProtNLM"/>
    </source>
</evidence>
<dbReference type="InterPro" id="IPR029069">
    <property type="entry name" value="HotDog_dom_sf"/>
</dbReference>
<accession>A0A2U1JBB1</accession>
<reference evidence="1 2" key="1">
    <citation type="journal article" date="2018" name="MBio">
        <title>Comparative Genomics Reveals the Core Gene Toolbox for the Fungus-Insect Symbiosis.</title>
        <authorList>
            <person name="Wang Y."/>
            <person name="Stata M."/>
            <person name="Wang W."/>
            <person name="Stajich J.E."/>
            <person name="White M.M."/>
            <person name="Moncalvo J.M."/>
        </authorList>
    </citation>
    <scope>NUCLEOTIDE SEQUENCE [LARGE SCALE GENOMIC DNA]</scope>
    <source>
        <strain evidence="1 2">AUS-126-30</strain>
    </source>
</reference>
<gene>
    <name evidence="1" type="ORF">BB558_001472</name>
</gene>
<sequence>MAFKNFARIGSSITRKPMFNNIRNNTVGFQKPFASKFSTNKPALSTSELIQNWSNQVLNAKTEYNEVIDGRRIAFLWDALAPHMPAGYPKFNLDPVTKEAVVGSELFPNSHLIQFWIQFKENELSPDGYFAGEAPPPPFVQRVWAGGSLNFNVKNPLKVGQKAKLVSEIDKIEEKHRNPEAGGPLILVGMKREVHNESGLTLVERRNLAYMEKMNPSRKIIKPKNSPGFSHSLTPTEITLFRYSALTWNSHRIHYDNIYSTSIEKHPSILVHGPLTSTLLLELLRCKMPEGYSVENFSYRAVSPLYVSQELTICGKWTSNGSSEDGSKPQADGSPLVCELWALNNEGGVSMSGKATLVKTA</sequence>
<dbReference type="Proteomes" id="UP000245591">
    <property type="component" value="Unassembled WGS sequence"/>
</dbReference>
<protein>
    <recommendedName>
        <fullName evidence="3">N-terminal of MaoC-like dehydratase domain-containing protein</fullName>
    </recommendedName>
</protein>
<proteinExistence type="predicted"/>
<evidence type="ECO:0000313" key="2">
    <source>
        <dbReference type="Proteomes" id="UP000245591"/>
    </source>
</evidence>
<keyword evidence="2" id="KW-1185">Reference proteome</keyword>
<dbReference type="GO" id="GO:0005739">
    <property type="term" value="C:mitochondrion"/>
    <property type="evidence" value="ECO:0007669"/>
    <property type="project" value="TreeGrafter"/>
</dbReference>
<dbReference type="Gene3D" id="3.10.129.10">
    <property type="entry name" value="Hotdog Thioesterase"/>
    <property type="match status" value="1"/>
</dbReference>
<evidence type="ECO:0000313" key="1">
    <source>
        <dbReference type="EMBL" id="PWA02376.1"/>
    </source>
</evidence>
<name>A0A2U1JBB1_SMIAN</name>